<dbReference type="RefSeq" id="WP_014959589.1">
    <property type="nucleotide sequence ID" value="NC_018645.1"/>
</dbReference>
<evidence type="ECO:0000256" key="1">
    <source>
        <dbReference type="ARBA" id="ARBA00022723"/>
    </source>
</evidence>
<dbReference type="Gene3D" id="3.90.580.10">
    <property type="entry name" value="Zinc finger, CHC2-type domain"/>
    <property type="match status" value="1"/>
</dbReference>
<keyword evidence="1" id="KW-0479">Metal-binding</keyword>
<dbReference type="SMART" id="SM00400">
    <property type="entry name" value="ZnF_CHCC"/>
    <property type="match status" value="1"/>
</dbReference>
<dbReference type="InterPro" id="IPR002694">
    <property type="entry name" value="Znf_CHC2"/>
</dbReference>
<dbReference type="GO" id="GO:0008270">
    <property type="term" value="F:zinc ion binding"/>
    <property type="evidence" value="ECO:0007669"/>
    <property type="project" value="UniProtKB-KW"/>
</dbReference>
<dbReference type="GO" id="GO:0005737">
    <property type="term" value="C:cytoplasm"/>
    <property type="evidence" value="ECO:0007669"/>
    <property type="project" value="TreeGrafter"/>
</dbReference>
<dbReference type="GO" id="GO:0003677">
    <property type="term" value="F:DNA binding"/>
    <property type="evidence" value="ECO:0007669"/>
    <property type="project" value="UniProtKB-KW"/>
</dbReference>
<dbReference type="CDD" id="cd01029">
    <property type="entry name" value="TOPRIM_primases"/>
    <property type="match status" value="1"/>
</dbReference>
<dbReference type="Gene3D" id="3.40.1360.10">
    <property type="match status" value="1"/>
</dbReference>
<organism evidence="5 6">
    <name type="scientific">Desulfobacula toluolica (strain DSM 7467 / Tol2)</name>
    <dbReference type="NCBI Taxonomy" id="651182"/>
    <lineage>
        <taxon>Bacteria</taxon>
        <taxon>Pseudomonadati</taxon>
        <taxon>Thermodesulfobacteriota</taxon>
        <taxon>Desulfobacteria</taxon>
        <taxon>Desulfobacterales</taxon>
        <taxon>Desulfobacteraceae</taxon>
        <taxon>Desulfobacula</taxon>
    </lineage>
</organism>
<dbReference type="OrthoDB" id="9763644at2"/>
<reference evidence="5 6" key="1">
    <citation type="journal article" date="2013" name="Environ. Microbiol.">
        <title>Complete genome, catabolic sub-proteomes and key-metabolites of Desulfobacula toluolica Tol2, a marine, aromatic compound-degrading, sulfate-reducing bacterium.</title>
        <authorList>
            <person name="Wohlbrand L."/>
            <person name="Jacob J.H."/>
            <person name="Kube M."/>
            <person name="Mussmann M."/>
            <person name="Jarling R."/>
            <person name="Beck A."/>
            <person name="Amann R."/>
            <person name="Wilkes H."/>
            <person name="Reinhardt R."/>
            <person name="Rabus R."/>
        </authorList>
    </citation>
    <scope>NUCLEOTIDE SEQUENCE [LARGE SCALE GENOMIC DNA]</scope>
    <source>
        <strain evidence="6">DSM 7467 / Tol2</strain>
    </source>
</reference>
<evidence type="ECO:0000256" key="2">
    <source>
        <dbReference type="ARBA" id="ARBA00022771"/>
    </source>
</evidence>
<evidence type="ECO:0000313" key="5">
    <source>
        <dbReference type="EMBL" id="CCK82409.1"/>
    </source>
</evidence>
<dbReference type="InterPro" id="IPR050219">
    <property type="entry name" value="DnaG_primase"/>
</dbReference>
<dbReference type="GO" id="GO:0003899">
    <property type="term" value="F:DNA-directed RNA polymerase activity"/>
    <property type="evidence" value="ECO:0007669"/>
    <property type="project" value="InterPro"/>
</dbReference>
<dbReference type="STRING" id="651182.TOL2_C42530"/>
<accession>K0NCV8</accession>
<dbReference type="GO" id="GO:0006269">
    <property type="term" value="P:DNA replication, synthesis of primer"/>
    <property type="evidence" value="ECO:0007669"/>
    <property type="project" value="TreeGrafter"/>
</dbReference>
<sequence length="571" mass="65464">MIDHKEALRQHYTSFDGFYSHYFPQHKVLANGEWQVRCPFHDDGTPSMSVSPQTGLFKCHGCNAQGDFIKFYMMKTGKTFKEAVVSMCEEAGIKTVAPKQEKRRIEKTYDYLDANGEIVSQTVRFMPKSFSQRVPNGNGWDWSLKGIKTVIYNLPDVIKSNQVLILEGEKDCDTSKIYGYTATTCPMGAGKWRDDYSKYLYGKEVVLIPDNDGPGIKHMMDIGTKLRKYANVKWFQFPDNVKMHKGFDFTDFVNSFENEFECMKTLDELIRAARTFDPAKIIIPEPDTEESEKIKAWIMLSPGEFSIRDLDYDLNIKDPEQKIHRIKILEKFVAEKLLSREGKKRGYYRPYKSDLERMDFKFADDKFLDVWLPFKLHDLVGLLPGNIVIVAGEPNAGKTALLLNLIKANRKRFDVHYFNSEMGSGELKTRLSKFDDFPSSDWSFNAYHRDSDFEDVIFKGPKSLNIIDFLEVHDNFYLIGDKIKKIHEALDGGIAVIAVQRNKGAAFGLGGQRTMEKARLVINISPGIIQITKAKNFINPGINPNWMKVNFNLVNGCKFVMQGGGWYREEA</sequence>
<evidence type="ECO:0000256" key="3">
    <source>
        <dbReference type="ARBA" id="ARBA00022833"/>
    </source>
</evidence>
<keyword evidence="6" id="KW-1185">Reference proteome</keyword>
<dbReference type="EMBL" id="FO203503">
    <property type="protein sequence ID" value="CCK82409.1"/>
    <property type="molecule type" value="Genomic_DNA"/>
</dbReference>
<dbReference type="PATRIC" id="fig|651182.5.peg.5004"/>
<feature type="domain" description="Zinc finger CHC2-type" evidence="4">
    <location>
        <begin position="34"/>
        <end position="88"/>
    </location>
</feature>
<evidence type="ECO:0000313" key="6">
    <source>
        <dbReference type="Proteomes" id="UP000007347"/>
    </source>
</evidence>
<dbReference type="InterPro" id="IPR034154">
    <property type="entry name" value="TOPRIM_DnaG/twinkle"/>
</dbReference>
<dbReference type="SUPFAM" id="SSF52540">
    <property type="entry name" value="P-loop containing nucleoside triphosphate hydrolases"/>
    <property type="match status" value="1"/>
</dbReference>
<dbReference type="InterPro" id="IPR036977">
    <property type="entry name" value="DNA_primase_Znf_CHC2"/>
</dbReference>
<keyword evidence="3" id="KW-0862">Zinc</keyword>
<dbReference type="SUPFAM" id="SSF56731">
    <property type="entry name" value="DNA primase core"/>
    <property type="match status" value="1"/>
</dbReference>
<dbReference type="AlphaFoldDB" id="K0NCV8"/>
<dbReference type="SUPFAM" id="SSF57783">
    <property type="entry name" value="Zinc beta-ribbon"/>
    <property type="match status" value="1"/>
</dbReference>
<dbReference type="GO" id="GO:0005524">
    <property type="term" value="F:ATP binding"/>
    <property type="evidence" value="ECO:0007669"/>
    <property type="project" value="InterPro"/>
</dbReference>
<protein>
    <submittedName>
        <fullName evidence="5">Predicted DNA-binding protein</fullName>
    </submittedName>
</protein>
<dbReference type="InterPro" id="IPR027417">
    <property type="entry name" value="P-loop_NTPase"/>
</dbReference>
<evidence type="ECO:0000259" key="4">
    <source>
        <dbReference type="SMART" id="SM00400"/>
    </source>
</evidence>
<keyword evidence="5" id="KW-0238">DNA-binding</keyword>
<dbReference type="PANTHER" id="PTHR30313">
    <property type="entry name" value="DNA PRIMASE"/>
    <property type="match status" value="1"/>
</dbReference>
<name>K0NCV8_DESTT</name>
<dbReference type="KEGG" id="dto:TOL2_C42530"/>
<proteinExistence type="predicted"/>
<gene>
    <name evidence="5" type="ordered locus">TOL2_C42530</name>
</gene>
<dbReference type="PANTHER" id="PTHR30313:SF2">
    <property type="entry name" value="DNA PRIMASE"/>
    <property type="match status" value="1"/>
</dbReference>
<dbReference type="Gene3D" id="3.40.50.300">
    <property type="entry name" value="P-loop containing nucleotide triphosphate hydrolases"/>
    <property type="match status" value="1"/>
</dbReference>
<dbReference type="GO" id="GO:0003678">
    <property type="term" value="F:DNA helicase activity"/>
    <property type="evidence" value="ECO:0007669"/>
    <property type="project" value="InterPro"/>
</dbReference>
<dbReference type="InterPro" id="IPR007694">
    <property type="entry name" value="DNA_helicase_DnaB-like_C"/>
</dbReference>
<dbReference type="HOGENOM" id="CLU_477136_0_0_7"/>
<keyword evidence="2" id="KW-0863">Zinc-finger</keyword>
<dbReference type="Pfam" id="PF01807">
    <property type="entry name" value="Zn_ribbon_DnaG"/>
    <property type="match status" value="1"/>
</dbReference>
<dbReference type="Proteomes" id="UP000007347">
    <property type="component" value="Chromosome"/>
</dbReference>
<dbReference type="Pfam" id="PF03796">
    <property type="entry name" value="DnaB_C"/>
    <property type="match status" value="1"/>
</dbReference>